<protein>
    <recommendedName>
        <fullName evidence="3">Maturase K</fullName>
    </recommendedName>
</protein>
<reference evidence="1" key="1">
    <citation type="journal article" date="2022" name="Int. J. Mol. Sci.">
        <title>Draft Genome of Tanacetum Coccineum: Genomic Comparison of Closely Related Tanacetum-Family Plants.</title>
        <authorList>
            <person name="Yamashiro T."/>
            <person name="Shiraishi A."/>
            <person name="Nakayama K."/>
            <person name="Satake H."/>
        </authorList>
    </citation>
    <scope>NUCLEOTIDE SEQUENCE</scope>
</reference>
<accession>A0ABQ5C502</accession>
<reference evidence="1" key="2">
    <citation type="submission" date="2022-01" db="EMBL/GenBank/DDBJ databases">
        <authorList>
            <person name="Yamashiro T."/>
            <person name="Shiraishi A."/>
            <person name="Satake H."/>
            <person name="Nakayama K."/>
        </authorList>
    </citation>
    <scope>NUCLEOTIDE SEQUENCE</scope>
</reference>
<keyword evidence="2" id="KW-1185">Reference proteome</keyword>
<comment type="caution">
    <text evidence="1">The sequence shown here is derived from an EMBL/GenBank/DDBJ whole genome shotgun (WGS) entry which is preliminary data.</text>
</comment>
<evidence type="ECO:0008006" key="3">
    <source>
        <dbReference type="Google" id="ProtNLM"/>
    </source>
</evidence>
<name>A0ABQ5C502_9ASTR</name>
<evidence type="ECO:0000313" key="2">
    <source>
        <dbReference type="Proteomes" id="UP001151760"/>
    </source>
</evidence>
<dbReference type="Proteomes" id="UP001151760">
    <property type="component" value="Unassembled WGS sequence"/>
</dbReference>
<gene>
    <name evidence="1" type="ORF">Tco_0878860</name>
</gene>
<dbReference type="EMBL" id="BQNB010013777">
    <property type="protein sequence ID" value="GJT20154.1"/>
    <property type="molecule type" value="Genomic_DNA"/>
</dbReference>
<proteinExistence type="predicted"/>
<evidence type="ECO:0000313" key="1">
    <source>
        <dbReference type="EMBL" id="GJT20154.1"/>
    </source>
</evidence>
<organism evidence="1 2">
    <name type="scientific">Tanacetum coccineum</name>
    <dbReference type="NCBI Taxonomy" id="301880"/>
    <lineage>
        <taxon>Eukaryota</taxon>
        <taxon>Viridiplantae</taxon>
        <taxon>Streptophyta</taxon>
        <taxon>Embryophyta</taxon>
        <taxon>Tracheophyta</taxon>
        <taxon>Spermatophyta</taxon>
        <taxon>Magnoliopsida</taxon>
        <taxon>eudicotyledons</taxon>
        <taxon>Gunneridae</taxon>
        <taxon>Pentapetalae</taxon>
        <taxon>asterids</taxon>
        <taxon>campanulids</taxon>
        <taxon>Asterales</taxon>
        <taxon>Asteraceae</taxon>
        <taxon>Asteroideae</taxon>
        <taxon>Anthemideae</taxon>
        <taxon>Anthemidinae</taxon>
        <taxon>Tanacetum</taxon>
    </lineage>
</organism>
<sequence>MICTRLLDRINFGTLQETPGFIKPVPFLSCQQIFAFGLIGTPLVLETSSITLKPHILDEMLYPVYFFSRPSLTELLQVQQHQKASLGSSSSTMTRVLFFEGEADLLNFLAFLGVAVPVASLMKETISSYDGSLVHQSSCFGSLRQDLEDLSGHFISLCYLFLSILNRDKESGIASGECKRVYPISLVSQVVPSVVIVETWMWVKSLPHYSSFLSASCFRVSGDMLRIPSLLMRNLSHSRAKALGGKCFPVDYNLPTNDKVSTPIFHLLLDKVISDVYMLGS</sequence>